<dbReference type="PANTHER" id="PTHR43037">
    <property type="entry name" value="UNNAMED PRODUCT-RELATED"/>
    <property type="match status" value="1"/>
</dbReference>
<evidence type="ECO:0000256" key="2">
    <source>
        <dbReference type="SAM" id="SignalP"/>
    </source>
</evidence>
<comment type="caution">
    <text evidence="4">The sequence shown here is derived from an EMBL/GenBank/DDBJ whole genome shotgun (WGS) entry which is preliminary data.</text>
</comment>
<organism evidence="4 5">
    <name type="scientific">Aureobasidium pullulans</name>
    <name type="common">Black yeast</name>
    <name type="synonym">Pullularia pullulans</name>
    <dbReference type="NCBI Taxonomy" id="5580"/>
    <lineage>
        <taxon>Eukaryota</taxon>
        <taxon>Fungi</taxon>
        <taxon>Dikarya</taxon>
        <taxon>Ascomycota</taxon>
        <taxon>Pezizomycotina</taxon>
        <taxon>Dothideomycetes</taxon>
        <taxon>Dothideomycetidae</taxon>
        <taxon>Dothideales</taxon>
        <taxon>Saccotheciaceae</taxon>
        <taxon>Aureobasidium</taxon>
    </lineage>
</organism>
<feature type="signal peptide" evidence="2">
    <location>
        <begin position="1"/>
        <end position="17"/>
    </location>
</feature>
<reference evidence="4 5" key="1">
    <citation type="submission" date="2023-11" db="EMBL/GenBank/DDBJ databases">
        <title>Draft genome sequence and annotation of the polyextremotolerant black yeast-like fungus Aureobasidium pullulans NRRL 62042.</title>
        <authorList>
            <person name="Dielentheis-Frenken M.R.E."/>
            <person name="Wibberg D."/>
            <person name="Blank L.M."/>
            <person name="Tiso T."/>
        </authorList>
    </citation>
    <scope>NUCLEOTIDE SEQUENCE [LARGE SCALE GENOMIC DNA]</scope>
    <source>
        <strain evidence="4 5">NRRL 62042</strain>
    </source>
</reference>
<name>A0ABR0TJ60_AURPU</name>
<evidence type="ECO:0000313" key="4">
    <source>
        <dbReference type="EMBL" id="KAK6003951.1"/>
    </source>
</evidence>
<dbReference type="Pfam" id="PF00326">
    <property type="entry name" value="Peptidase_S9"/>
    <property type="match status" value="1"/>
</dbReference>
<evidence type="ECO:0000313" key="5">
    <source>
        <dbReference type="Proteomes" id="UP001341245"/>
    </source>
</evidence>
<dbReference type="InterPro" id="IPR050955">
    <property type="entry name" value="Plant_Biomass_Hydrol_Est"/>
</dbReference>
<feature type="chain" id="PRO_5045829895" description="Peptidase S9 prolyl oligopeptidase catalytic domain-containing protein" evidence="2">
    <location>
        <begin position="18"/>
        <end position="874"/>
    </location>
</feature>
<dbReference type="EMBL" id="JASGXD010000008">
    <property type="protein sequence ID" value="KAK6003951.1"/>
    <property type="molecule type" value="Genomic_DNA"/>
</dbReference>
<sequence>MKLATLLLNAFWGVQEPLVTPAHSSACSLEFSKSWEVIGPFQVGTREATWGADPLEYLGGFRSLGHDKDAKFPSSLAPNATVSWSTIAAQQSSCNPRSAQVGLSVEFSDVDLAFLQRIYGWAALQYQGWARGHLHVNNEEPQTLTLATDNILEFYLDGQHHFGGDYYAFRRAPIVLHLKPGDHVIDIRLVRDVRVMGGVGSPNIDVHLEARASTKDLHTSADNALMPDMVNGRLASMLGSIQVRNDHVHDIEIFAVSANDSSYFVWLLQPDDFRIVAGQTRPVSVAISCQTQCNPYLRIDIEYRVVGQGPSQASVLHVDQHFDERMSHEPLKVTFYHPGGMVSYAILRPPPLNISCPLDSEGLLPVFLQFHGAGVEADNDIVRHALDPLTDLCAWALFPTGSTPWSGDDWHVWGFADVEAAIEAIPGWIESIGWNGPGVNTKRWLVAGHSNGGQGTWYALTHRPDNVFAAAPISGYSSIQNYVPYDLWQPMPPSVRALLDASLSSYRHELLLDNVKGISILQQHGSIDDNVPAFHSRLMNQLINQQGANASYIELQGKNHWFDGIMTTEYLSEFFEQKLNNSARPLRAPEAFTLTVANPADSGPKFGIEVLHLRRPGQLGKVHVFFSSSQCILRSSNVLSLRLPAIYPRTHGIVVDGQRIDLPLEAVSNDLWLCPDGTWKVLSGDASPALRDRNQLGGMDALFRTQNTLQIISHSPQARHTAVQISRNFYQYLGADTEVLDSGMGPSRQYSNIVRVVSSKDPPASHLNGFALQVDSSNGISIRTTAGQIMYPSSAGLGAIFLRPLPAGAVEMVVWGHDADGLDVASRLVPMLPGVGQPEFVVADRRILQEGAGGVLAMGSFDHLWNVTENSYFT</sequence>
<dbReference type="InterPro" id="IPR029058">
    <property type="entry name" value="AB_hydrolase_fold"/>
</dbReference>
<proteinExistence type="predicted"/>
<dbReference type="Proteomes" id="UP001341245">
    <property type="component" value="Unassembled WGS sequence"/>
</dbReference>
<protein>
    <recommendedName>
        <fullName evidence="3">Peptidase S9 prolyl oligopeptidase catalytic domain-containing protein</fullName>
    </recommendedName>
</protein>
<dbReference type="InterPro" id="IPR001375">
    <property type="entry name" value="Peptidase_S9_cat"/>
</dbReference>
<evidence type="ECO:0000256" key="1">
    <source>
        <dbReference type="ARBA" id="ARBA00022729"/>
    </source>
</evidence>
<dbReference type="PANTHER" id="PTHR43037:SF4">
    <property type="entry name" value="PEPTIDASE S9 PROLYL OLIGOPEPTIDASE CATALYTIC DOMAIN-CONTAINING PROTEIN"/>
    <property type="match status" value="1"/>
</dbReference>
<dbReference type="Gene3D" id="3.40.50.1820">
    <property type="entry name" value="alpha/beta hydrolase"/>
    <property type="match status" value="1"/>
</dbReference>
<feature type="domain" description="Peptidase S9 prolyl oligopeptidase catalytic" evidence="3">
    <location>
        <begin position="438"/>
        <end position="580"/>
    </location>
</feature>
<gene>
    <name evidence="4" type="ORF">QM012_008801</name>
</gene>
<keyword evidence="1 2" id="KW-0732">Signal</keyword>
<dbReference type="SUPFAM" id="SSF53474">
    <property type="entry name" value="alpha/beta-Hydrolases"/>
    <property type="match status" value="1"/>
</dbReference>
<evidence type="ECO:0000259" key="3">
    <source>
        <dbReference type="Pfam" id="PF00326"/>
    </source>
</evidence>
<keyword evidence="5" id="KW-1185">Reference proteome</keyword>
<accession>A0ABR0TJ60</accession>